<feature type="domain" description="PPM-type phosphatase" evidence="2">
    <location>
        <begin position="456"/>
        <end position="522"/>
    </location>
</feature>
<gene>
    <name evidence="3" type="ORF">NSK_000295</name>
</gene>
<comment type="caution">
    <text evidence="3">The sequence shown here is derived from an EMBL/GenBank/DDBJ whole genome shotgun (WGS) entry which is preliminary data.</text>
</comment>
<feature type="region of interest" description="Disordered" evidence="1">
    <location>
        <begin position="520"/>
        <end position="543"/>
    </location>
</feature>
<proteinExistence type="predicted"/>
<reference evidence="3 4" key="1">
    <citation type="submission" date="2019-01" db="EMBL/GenBank/DDBJ databases">
        <title>Nuclear Genome Assembly of the Microalgal Biofuel strain Nannochloropsis salina CCMP1776.</title>
        <authorList>
            <person name="Hovde B."/>
        </authorList>
    </citation>
    <scope>NUCLEOTIDE SEQUENCE [LARGE SCALE GENOMIC DNA]</scope>
    <source>
        <strain evidence="3 4">CCMP1776</strain>
    </source>
</reference>
<accession>A0A4D9DBK0</accession>
<feature type="region of interest" description="Disordered" evidence="1">
    <location>
        <begin position="410"/>
        <end position="454"/>
    </location>
</feature>
<dbReference type="OrthoDB" id="10477842at2759"/>
<sequence>MISGLLRGTLGEILAPSPPASTQKKRVSEDPAAGKNEPTGQENPSLASRPQNDEDTTGGMQGSPCHDPTTAPHEPRAASSFSPVQPPPAMGEDLTSKMNSLTIKGSIQTATAGMPPPLPPGPAAWTPPPPESTPPSASSSIPGPTSRATNLLPAFSTPSKQTPGPKTGGSAARRRYTISPMLTGTPKTLEPALRDRVVQAAVDTAACLTSPMAEWKKHKVVFDGCALYKATPEHKKIQAAVDTAACLTSPMGVGMEGNIRCLDGCALYKPRRRAQEDPARGGEERERVEAAGGTIKAVNFQEEEDSAPVVIHRVFLPTDRGFLGHDTGPLGLVYKHDRPHRGVEDQMVGGGGREEGAEGGAEAAAVDTAACLTSPMAEWKKHKVVFDGCAPYKATPEHKKIQRAPAAAIMRGGEQGTWQKPDRSLNTGDRARPGTLAEPKGRREEGGGEAGLHALPLSFDHKPEEARERERVEAAGGTIKAVNFQEEEDSAPVVIHASSSTRTGGDSLAMTRALGDFAYKRQPHRGCGGSDDHFPPRRAHPPP</sequence>
<evidence type="ECO:0000313" key="3">
    <source>
        <dbReference type="EMBL" id="TFJ88726.1"/>
    </source>
</evidence>
<dbReference type="AlphaFoldDB" id="A0A4D9DBK0"/>
<feature type="compositionally biased region" description="Pro residues" evidence="1">
    <location>
        <begin position="114"/>
        <end position="133"/>
    </location>
</feature>
<feature type="compositionally biased region" description="Polar residues" evidence="1">
    <location>
        <begin position="38"/>
        <end position="50"/>
    </location>
</feature>
<protein>
    <recommendedName>
        <fullName evidence="2">PPM-type phosphatase domain-containing protein</fullName>
    </recommendedName>
</protein>
<dbReference type="InterPro" id="IPR036457">
    <property type="entry name" value="PPM-type-like_dom_sf"/>
</dbReference>
<feature type="region of interest" description="Disordered" evidence="1">
    <location>
        <begin position="1"/>
        <end position="174"/>
    </location>
</feature>
<dbReference type="Proteomes" id="UP000355283">
    <property type="component" value="Unassembled WGS sequence"/>
</dbReference>
<feature type="compositionally biased region" description="Low complexity" evidence="1">
    <location>
        <begin position="134"/>
        <end position="146"/>
    </location>
</feature>
<evidence type="ECO:0000313" key="4">
    <source>
        <dbReference type="Proteomes" id="UP000355283"/>
    </source>
</evidence>
<evidence type="ECO:0000256" key="1">
    <source>
        <dbReference type="SAM" id="MobiDB-lite"/>
    </source>
</evidence>
<dbReference type="SUPFAM" id="SSF81606">
    <property type="entry name" value="PP2C-like"/>
    <property type="match status" value="1"/>
</dbReference>
<organism evidence="3 4">
    <name type="scientific">Nannochloropsis salina CCMP1776</name>
    <dbReference type="NCBI Taxonomy" id="1027361"/>
    <lineage>
        <taxon>Eukaryota</taxon>
        <taxon>Sar</taxon>
        <taxon>Stramenopiles</taxon>
        <taxon>Ochrophyta</taxon>
        <taxon>Eustigmatophyceae</taxon>
        <taxon>Eustigmatales</taxon>
        <taxon>Monodopsidaceae</taxon>
        <taxon>Microchloropsis</taxon>
        <taxon>Microchloropsis salina</taxon>
    </lineage>
</organism>
<evidence type="ECO:0000259" key="2">
    <source>
        <dbReference type="Pfam" id="PF00481"/>
    </source>
</evidence>
<keyword evidence="4" id="KW-1185">Reference proteome</keyword>
<feature type="compositionally biased region" description="Polar residues" evidence="1">
    <location>
        <begin position="96"/>
        <end position="108"/>
    </location>
</feature>
<name>A0A4D9DBK0_9STRA</name>
<dbReference type="InterPro" id="IPR001932">
    <property type="entry name" value="PPM-type_phosphatase-like_dom"/>
</dbReference>
<dbReference type="Pfam" id="PF00481">
    <property type="entry name" value="PP2C"/>
    <property type="match status" value="1"/>
</dbReference>
<dbReference type="EMBL" id="SDOX01000001">
    <property type="protein sequence ID" value="TFJ88726.1"/>
    <property type="molecule type" value="Genomic_DNA"/>
</dbReference>
<dbReference type="Gene3D" id="3.60.40.10">
    <property type="entry name" value="PPM-type phosphatase domain"/>
    <property type="match status" value="1"/>
</dbReference>